<name>A0A369TAJ1_9PROT</name>
<feature type="transmembrane region" description="Helical" evidence="2">
    <location>
        <begin position="105"/>
        <end position="125"/>
    </location>
</feature>
<feature type="transmembrane region" description="Helical" evidence="2">
    <location>
        <begin position="38"/>
        <end position="61"/>
    </location>
</feature>
<dbReference type="AlphaFoldDB" id="A0A369TAJ1"/>
<dbReference type="EMBL" id="QPMH01000012">
    <property type="protein sequence ID" value="RDD61395.1"/>
    <property type="molecule type" value="Genomic_DNA"/>
</dbReference>
<evidence type="ECO:0000259" key="3">
    <source>
        <dbReference type="Pfam" id="PF09990"/>
    </source>
</evidence>
<keyword evidence="2" id="KW-0812">Transmembrane</keyword>
<keyword evidence="5" id="KW-1185">Reference proteome</keyword>
<protein>
    <submittedName>
        <fullName evidence="4">DUF2231 domain-containing protein</fullName>
    </submittedName>
</protein>
<dbReference type="Pfam" id="PF09990">
    <property type="entry name" value="DUF2231"/>
    <property type="match status" value="1"/>
</dbReference>
<gene>
    <name evidence="4" type="ORF">DRB17_13015</name>
</gene>
<evidence type="ECO:0000313" key="5">
    <source>
        <dbReference type="Proteomes" id="UP000253941"/>
    </source>
</evidence>
<feature type="region of interest" description="Disordered" evidence="1">
    <location>
        <begin position="138"/>
        <end position="157"/>
    </location>
</feature>
<dbReference type="Proteomes" id="UP000253941">
    <property type="component" value="Unassembled WGS sequence"/>
</dbReference>
<feature type="domain" description="DUF2231" evidence="3">
    <location>
        <begin position="2"/>
        <end position="136"/>
    </location>
</feature>
<comment type="caution">
    <text evidence="4">The sequence shown here is derived from an EMBL/GenBank/DDBJ whole genome shotgun (WGS) entry which is preliminary data.</text>
</comment>
<keyword evidence="2" id="KW-1133">Transmembrane helix</keyword>
<proteinExistence type="predicted"/>
<evidence type="ECO:0000313" key="4">
    <source>
        <dbReference type="EMBL" id="RDD61395.1"/>
    </source>
</evidence>
<accession>A0A369TAJ1</accession>
<keyword evidence="2" id="KW-0472">Membrane</keyword>
<dbReference type="InterPro" id="IPR019251">
    <property type="entry name" value="DUF2231_TM"/>
</dbReference>
<reference evidence="4 5" key="1">
    <citation type="submission" date="2018-07" db="EMBL/GenBank/DDBJ databases">
        <title>Venubactetium sediminum gen. nov., sp. nov., isolated from a marine solar saltern.</title>
        <authorList>
            <person name="Wang S."/>
        </authorList>
    </citation>
    <scope>NUCLEOTIDE SEQUENCE [LARGE SCALE GENOMIC DNA]</scope>
    <source>
        <strain evidence="4 5">WD2A32</strain>
    </source>
</reference>
<sequence>MRHPLHPMFVHFPVALWTVSLAWDATALTLGDAFWWRISFWCLVAGLVMAVPAVVTGFIEYARIERGHPAARIAEWHMSAMSAAAVMFLLSLLMREGTGEPSAAVAAIACSAAGMVGLAGGGWLASRLVYGYGIGAGKSASEDDTDSQSEPHMTSTS</sequence>
<feature type="compositionally biased region" description="Polar residues" evidence="1">
    <location>
        <begin position="148"/>
        <end position="157"/>
    </location>
</feature>
<dbReference type="RefSeq" id="WP_114582647.1">
    <property type="nucleotide sequence ID" value="NZ_QPMH01000012.1"/>
</dbReference>
<feature type="transmembrane region" description="Helical" evidence="2">
    <location>
        <begin position="73"/>
        <end position="93"/>
    </location>
</feature>
<evidence type="ECO:0000256" key="2">
    <source>
        <dbReference type="SAM" id="Phobius"/>
    </source>
</evidence>
<evidence type="ECO:0000256" key="1">
    <source>
        <dbReference type="SAM" id="MobiDB-lite"/>
    </source>
</evidence>
<organism evidence="4 5">
    <name type="scientific">Ferruginivarius sediminum</name>
    <dbReference type="NCBI Taxonomy" id="2661937"/>
    <lineage>
        <taxon>Bacteria</taxon>
        <taxon>Pseudomonadati</taxon>
        <taxon>Pseudomonadota</taxon>
        <taxon>Alphaproteobacteria</taxon>
        <taxon>Rhodospirillales</taxon>
        <taxon>Rhodospirillaceae</taxon>
        <taxon>Ferruginivarius</taxon>
    </lineage>
</organism>